<sequence>MHHNAWRAILAALADDRAREIYARIVLAQPIDEALSALPAKKAERIIESLSAAGLVSATAEGLVAVPDVFAGALASAGAPARREGVDRFLQDGRLIGMPARAADRRAVLEHLATRVLADGDTVSEAEINARLAEVTDDVAGLRRAFVDHALVVRTADGSAYSRT</sequence>
<dbReference type="Pfam" id="PF09860">
    <property type="entry name" value="DUF2087"/>
    <property type="match status" value="1"/>
</dbReference>
<dbReference type="PATRIC" id="fig|2033.6.peg.2751"/>
<gene>
    <name evidence="2" type="ORF">NS220_00935</name>
</gene>
<accession>A0A147F1Q5</accession>
<proteinExistence type="predicted"/>
<dbReference type="AlphaFoldDB" id="A0A147F1Q5"/>
<reference evidence="2 3" key="1">
    <citation type="journal article" date="2016" name="Front. Microbiol.">
        <title>Genomic Resource of Rice Seed Associated Bacteria.</title>
        <authorList>
            <person name="Midha S."/>
            <person name="Bansal K."/>
            <person name="Sharma S."/>
            <person name="Kumar N."/>
            <person name="Patil P.P."/>
            <person name="Chaudhry V."/>
            <person name="Patil P.B."/>
        </authorList>
    </citation>
    <scope>NUCLEOTIDE SEQUENCE [LARGE SCALE GENOMIC DNA]</scope>
    <source>
        <strain evidence="2 3">NS220</strain>
    </source>
</reference>
<dbReference type="InterPro" id="IPR018656">
    <property type="entry name" value="DUF2087"/>
</dbReference>
<evidence type="ECO:0000259" key="1">
    <source>
        <dbReference type="Pfam" id="PF09860"/>
    </source>
</evidence>
<dbReference type="RefSeq" id="WP_058622238.1">
    <property type="nucleotide sequence ID" value="NZ_LDRT01000005.1"/>
</dbReference>
<dbReference type="EMBL" id="LDRT01000005">
    <property type="protein sequence ID" value="KTR96697.1"/>
    <property type="molecule type" value="Genomic_DNA"/>
</dbReference>
<dbReference type="Proteomes" id="UP000075025">
    <property type="component" value="Unassembled WGS sequence"/>
</dbReference>
<protein>
    <recommendedName>
        <fullName evidence="1">DUF2087 domain-containing protein</fullName>
    </recommendedName>
</protein>
<dbReference type="OrthoDB" id="529288at2"/>
<feature type="domain" description="DUF2087" evidence="1">
    <location>
        <begin position="94"/>
        <end position="163"/>
    </location>
</feature>
<name>A0A147F1Q5_MICTE</name>
<evidence type="ECO:0000313" key="3">
    <source>
        <dbReference type="Proteomes" id="UP000075025"/>
    </source>
</evidence>
<comment type="caution">
    <text evidence="2">The sequence shown here is derived from an EMBL/GenBank/DDBJ whole genome shotgun (WGS) entry which is preliminary data.</text>
</comment>
<evidence type="ECO:0000313" key="2">
    <source>
        <dbReference type="EMBL" id="KTR96697.1"/>
    </source>
</evidence>
<organism evidence="2 3">
    <name type="scientific">Microbacterium testaceum</name>
    <name type="common">Aureobacterium testaceum</name>
    <name type="synonym">Brevibacterium testaceum</name>
    <dbReference type="NCBI Taxonomy" id="2033"/>
    <lineage>
        <taxon>Bacteria</taxon>
        <taxon>Bacillati</taxon>
        <taxon>Actinomycetota</taxon>
        <taxon>Actinomycetes</taxon>
        <taxon>Micrococcales</taxon>
        <taxon>Microbacteriaceae</taxon>
        <taxon>Microbacterium</taxon>
    </lineage>
</organism>